<dbReference type="EMBL" id="JAAXYO010000012">
    <property type="protein sequence ID" value="MBU2786654.1"/>
    <property type="molecule type" value="Genomic_DNA"/>
</dbReference>
<dbReference type="AlphaFoldDB" id="A0AAE2YMB8"/>
<evidence type="ECO:0000313" key="4">
    <source>
        <dbReference type="Proteomes" id="UP001197378"/>
    </source>
</evidence>
<dbReference type="PANTHER" id="PTHR33542">
    <property type="entry name" value="SIROHYDROCHLORIN FERROCHELATASE, CHLOROPLASTIC"/>
    <property type="match status" value="1"/>
</dbReference>
<dbReference type="GO" id="GO:0016829">
    <property type="term" value="F:lyase activity"/>
    <property type="evidence" value="ECO:0007669"/>
    <property type="project" value="UniProtKB-KW"/>
</dbReference>
<accession>A0AAE2YMB8</accession>
<proteinExistence type="predicted"/>
<keyword evidence="4" id="KW-1185">Reference proteome</keyword>
<dbReference type="GO" id="GO:0046872">
    <property type="term" value="F:metal ion binding"/>
    <property type="evidence" value="ECO:0007669"/>
    <property type="project" value="UniProtKB-KW"/>
</dbReference>
<reference evidence="3" key="1">
    <citation type="journal article" date="2021" name="ISME J.">
        <title>Genomic evolution of the class Acidithiobacillia: deep-branching Proteobacteria living in extreme acidic conditions.</title>
        <authorList>
            <person name="Moya-Beltran A."/>
            <person name="Beard S."/>
            <person name="Rojas-Villalobos C."/>
            <person name="Issotta F."/>
            <person name="Gallardo Y."/>
            <person name="Ulloa R."/>
            <person name="Giaveno A."/>
            <person name="Degli Esposti M."/>
            <person name="Johnson D.B."/>
            <person name="Quatrini R."/>
        </authorList>
    </citation>
    <scope>NUCLEOTIDE SEQUENCE</scope>
    <source>
        <strain evidence="3">VAN18-1</strain>
    </source>
</reference>
<dbReference type="SUPFAM" id="SSF53800">
    <property type="entry name" value="Chelatase"/>
    <property type="match status" value="1"/>
</dbReference>
<dbReference type="Gene3D" id="3.40.50.1400">
    <property type="match status" value="1"/>
</dbReference>
<evidence type="ECO:0000256" key="1">
    <source>
        <dbReference type="ARBA" id="ARBA00022723"/>
    </source>
</evidence>
<organism evidence="3 4">
    <name type="scientific">Igneacidithiobacillus copahuensis</name>
    <dbReference type="NCBI Taxonomy" id="2724909"/>
    <lineage>
        <taxon>Bacteria</taxon>
        <taxon>Pseudomonadati</taxon>
        <taxon>Pseudomonadota</taxon>
        <taxon>Acidithiobacillia</taxon>
        <taxon>Acidithiobacillales</taxon>
        <taxon>Acidithiobacillaceae</taxon>
        <taxon>Igneacidithiobacillus</taxon>
    </lineage>
</organism>
<comment type="caution">
    <text evidence="3">The sequence shown here is derived from an EMBL/GenBank/DDBJ whole genome shotgun (WGS) entry which is preliminary data.</text>
</comment>
<dbReference type="Proteomes" id="UP001197378">
    <property type="component" value="Unassembled WGS sequence"/>
</dbReference>
<dbReference type="InterPro" id="IPR050963">
    <property type="entry name" value="Sirohydro_Cobaltochel/CbiX"/>
</dbReference>
<name>A0AAE2YMB8_9PROT</name>
<dbReference type="InterPro" id="IPR002762">
    <property type="entry name" value="CbiX-like"/>
</dbReference>
<keyword evidence="1" id="KW-0479">Metal-binding</keyword>
<evidence type="ECO:0000256" key="2">
    <source>
        <dbReference type="ARBA" id="ARBA00023239"/>
    </source>
</evidence>
<gene>
    <name evidence="3" type="ORF">HFQ13_00220</name>
</gene>
<protein>
    <submittedName>
        <fullName evidence="3">Cobalamin biosynthesis protein CbiX</fullName>
    </submittedName>
</protein>
<sequence>MTHPVQLLLAHGSRDPEWRQPFEWIAADLQAAHSQRRIVLCYLELWSPSLPEAIQAEFARGSRNFQITPLFWSRGRHLRDDVPRILQELATDLPDCKITLDPPVGESEIVRSAVLRLLA</sequence>
<dbReference type="RefSeq" id="WP_215872454.1">
    <property type="nucleotide sequence ID" value="NZ_JAAXYO010000012.1"/>
</dbReference>
<dbReference type="Pfam" id="PF01903">
    <property type="entry name" value="CbiX"/>
    <property type="match status" value="1"/>
</dbReference>
<dbReference type="CDD" id="cd03416">
    <property type="entry name" value="CbiX_SirB_N"/>
    <property type="match status" value="1"/>
</dbReference>
<dbReference type="PANTHER" id="PTHR33542:SF3">
    <property type="entry name" value="SIROHYDROCHLORIN FERROCHELATASE, CHLOROPLASTIC"/>
    <property type="match status" value="1"/>
</dbReference>
<keyword evidence="2" id="KW-0456">Lyase</keyword>
<evidence type="ECO:0000313" key="3">
    <source>
        <dbReference type="EMBL" id="MBU2786654.1"/>
    </source>
</evidence>